<dbReference type="AlphaFoldDB" id="A0A3S1C2U9"/>
<keyword evidence="2" id="KW-0812">Transmembrane</keyword>
<feature type="compositionally biased region" description="Polar residues" evidence="1">
    <location>
        <begin position="746"/>
        <end position="769"/>
    </location>
</feature>
<evidence type="ECO:0000313" key="6">
    <source>
        <dbReference type="Proteomes" id="UP000271974"/>
    </source>
</evidence>
<feature type="domain" description="IgGFc-binding protein N-terminal" evidence="4">
    <location>
        <begin position="137"/>
        <end position="441"/>
    </location>
</feature>
<dbReference type="Proteomes" id="UP000271974">
    <property type="component" value="Unassembled WGS sequence"/>
</dbReference>
<proteinExistence type="predicted"/>
<feature type="region of interest" description="Disordered" evidence="1">
    <location>
        <begin position="730"/>
        <end position="786"/>
    </location>
</feature>
<dbReference type="OrthoDB" id="10460471at2759"/>
<dbReference type="CDD" id="cd00055">
    <property type="entry name" value="EGF_Lam"/>
    <property type="match status" value="1"/>
</dbReference>
<evidence type="ECO:0000259" key="4">
    <source>
        <dbReference type="Pfam" id="PF17517"/>
    </source>
</evidence>
<reference evidence="5 6" key="1">
    <citation type="submission" date="2019-01" db="EMBL/GenBank/DDBJ databases">
        <title>A draft genome assembly of the solar-powered sea slug Elysia chlorotica.</title>
        <authorList>
            <person name="Cai H."/>
            <person name="Li Q."/>
            <person name="Fang X."/>
            <person name="Li J."/>
            <person name="Curtis N.E."/>
            <person name="Altenburger A."/>
            <person name="Shibata T."/>
            <person name="Feng M."/>
            <person name="Maeda T."/>
            <person name="Schwartz J.A."/>
            <person name="Shigenobu S."/>
            <person name="Lundholm N."/>
            <person name="Nishiyama T."/>
            <person name="Yang H."/>
            <person name="Hasebe M."/>
            <person name="Li S."/>
            <person name="Pierce S.K."/>
            <person name="Wang J."/>
        </authorList>
    </citation>
    <scope>NUCLEOTIDE SEQUENCE [LARGE SCALE GENOMIC DNA]</scope>
    <source>
        <strain evidence="5">EC2010</strain>
        <tissue evidence="5">Whole organism of an adult</tissue>
    </source>
</reference>
<feature type="transmembrane region" description="Helical" evidence="2">
    <location>
        <begin position="652"/>
        <end position="675"/>
    </location>
</feature>
<evidence type="ECO:0000256" key="1">
    <source>
        <dbReference type="SAM" id="MobiDB-lite"/>
    </source>
</evidence>
<evidence type="ECO:0000256" key="2">
    <source>
        <dbReference type="SAM" id="Phobius"/>
    </source>
</evidence>
<sequence>CSGWILLVLILRASEAHFYSTIEKPYVKNHFGKRFVIFHIFTKSNTNCDVEVHVTTNLANGTLIDMRTPRLSVEEGGFRISQVATRDNGAKMCVPDLEESDSEGGKSNNVIILESEEEFAVIVSTHVSAIEEEIHTLYPMEGWGTVYYYQGHAKALLIVVAMENDTKLDISNCAHSHKDFQHFKNHARTTCPFHELWSLGKYEAFFEPDGTSGHLVMATKPVMVLTETGQIRHGVIGPKKLIYGFASTQFLPVEKWDRKFLFPIPTNPKIVDIFIQIAVEFSEAEKATLNKPIKSLYWRNGSVFPHRMTDIVNPRNTMIHELKFSPSDNVKFVKVCVAVRAQAVILFHTKHQGSSALGISNLPPVSHFDNIFMWSHVPKATWEYYFHIICADGEMKEISFTKNGSPLNLTVDQAMLHYEYSLVKLDGAGMYRFYSDSGYMMVFLEAFSTSAHSTTLSELGSRHTVVEANCTCHFEMRSEHDALHPCDDYTPEEADLDIESHLTNYEEGHKGVYEREEWSGWECDGLTQHKYKTRDCEDLILESADIECNKDREMDDTLPCTDDNNYCLNRKWGPLCEKDCPPNCDETECDRHTGTCDFGCKSGYYGPHCKDSCHYGYGGKDCATRCLNVCPSSDCDPVTLACKERLISKVTIGMSLGFILCFVVCPATGYGLYILQLKRMPPQRLRRVRRWRAMKKSIFGESLAEAVTEEVDEESDESSTLYSTVLSPVHIPSTPPVEPETAPGSPANTDVGSTGISVASTGKASTSTRRGSRPKLYAASGTTFSK</sequence>
<evidence type="ECO:0000256" key="3">
    <source>
        <dbReference type="SAM" id="SignalP"/>
    </source>
</evidence>
<feature type="non-terminal residue" evidence="5">
    <location>
        <position position="1"/>
    </location>
</feature>
<keyword evidence="2" id="KW-1133">Transmembrane helix</keyword>
<keyword evidence="2" id="KW-0472">Membrane</keyword>
<accession>A0A3S1C2U9</accession>
<feature type="chain" id="PRO_5018591794" description="IgGFc-binding protein N-terminal domain-containing protein" evidence="3">
    <location>
        <begin position="17"/>
        <end position="786"/>
    </location>
</feature>
<organism evidence="5 6">
    <name type="scientific">Elysia chlorotica</name>
    <name type="common">Eastern emerald elysia</name>
    <name type="synonym">Sea slug</name>
    <dbReference type="NCBI Taxonomy" id="188477"/>
    <lineage>
        <taxon>Eukaryota</taxon>
        <taxon>Metazoa</taxon>
        <taxon>Spiralia</taxon>
        <taxon>Lophotrochozoa</taxon>
        <taxon>Mollusca</taxon>
        <taxon>Gastropoda</taxon>
        <taxon>Heterobranchia</taxon>
        <taxon>Euthyneura</taxon>
        <taxon>Panpulmonata</taxon>
        <taxon>Sacoglossa</taxon>
        <taxon>Placobranchoidea</taxon>
        <taxon>Plakobranchidae</taxon>
        <taxon>Elysia</taxon>
    </lineage>
</organism>
<dbReference type="InterPro" id="IPR035234">
    <property type="entry name" value="IgGFc-bd_N"/>
</dbReference>
<dbReference type="Gene3D" id="2.170.300.10">
    <property type="entry name" value="Tie2 ligand-binding domain superfamily"/>
    <property type="match status" value="1"/>
</dbReference>
<dbReference type="EMBL" id="RQTK01000340">
    <property type="protein sequence ID" value="RUS81386.1"/>
    <property type="molecule type" value="Genomic_DNA"/>
</dbReference>
<name>A0A3S1C2U9_ELYCH</name>
<evidence type="ECO:0000313" key="5">
    <source>
        <dbReference type="EMBL" id="RUS81386.1"/>
    </source>
</evidence>
<dbReference type="Pfam" id="PF17517">
    <property type="entry name" value="IgGFc_binding"/>
    <property type="match status" value="1"/>
</dbReference>
<keyword evidence="3" id="KW-0732">Signal</keyword>
<feature type="signal peptide" evidence="3">
    <location>
        <begin position="1"/>
        <end position="16"/>
    </location>
</feature>
<comment type="caution">
    <text evidence="5">The sequence shown here is derived from an EMBL/GenBank/DDBJ whole genome shotgun (WGS) entry which is preliminary data.</text>
</comment>
<dbReference type="InterPro" id="IPR002049">
    <property type="entry name" value="LE_dom"/>
</dbReference>
<keyword evidence="6" id="KW-1185">Reference proteome</keyword>
<gene>
    <name evidence="5" type="ORF">EGW08_010858</name>
</gene>
<protein>
    <recommendedName>
        <fullName evidence="4">IgGFc-binding protein N-terminal domain-containing protein</fullName>
    </recommendedName>
</protein>